<evidence type="ECO:0000259" key="1">
    <source>
        <dbReference type="Pfam" id="PF25597"/>
    </source>
</evidence>
<evidence type="ECO:0000313" key="3">
    <source>
        <dbReference type="Proteomes" id="UP000077202"/>
    </source>
</evidence>
<dbReference type="Proteomes" id="UP000077202">
    <property type="component" value="Unassembled WGS sequence"/>
</dbReference>
<accession>A0A176VPR6</accession>
<sequence>MLAYLDPTILNEVEEYFEVSKLLDPLQQRFHQKNPTIVMNTYMRLFRFTMKPGTRIQDHIHAYGNLLVDLQNMGVELTNTKKTISYSLPSTYETLSKILLHHQNTAVTYNEVTAYDARDYSRLRNFGCTAYPLIPKEHKTKLDPTSKKCRFLGYVSGVKGYRLWDPVANKVIVSRDVSFNRTGLLKEGEDVEINKGKSLLTYVVVGEFDHSIINDQSYEEAPIHVEQVLEEQELQEQDIVGEPIATIPDKRNQTKMSTRRSQRSSRAPERFGVWANSSTLKDCDLDSEDEDGMALILEEDEPSSFREAQAAINKLEWIVAMEREMESQIDNKT</sequence>
<reference evidence="2" key="1">
    <citation type="submission" date="2016-03" db="EMBL/GenBank/DDBJ databases">
        <title>Mechanisms controlling the formation of the plant cell surface in tip-growing cells are functionally conserved among land plants.</title>
        <authorList>
            <person name="Honkanen S."/>
            <person name="Jones V.A."/>
            <person name="Morieri G."/>
            <person name="Champion C."/>
            <person name="Hetherington A.J."/>
            <person name="Kelly S."/>
            <person name="Saint-Marcoux D."/>
            <person name="Proust H."/>
            <person name="Prescott H."/>
            <person name="Dolan L."/>
        </authorList>
    </citation>
    <scope>NUCLEOTIDE SEQUENCE [LARGE SCALE GENOMIC DNA]</scope>
    <source>
        <tissue evidence="2">Whole gametophyte</tissue>
    </source>
</reference>
<organism evidence="2 3">
    <name type="scientific">Marchantia polymorpha subsp. ruderalis</name>
    <dbReference type="NCBI Taxonomy" id="1480154"/>
    <lineage>
        <taxon>Eukaryota</taxon>
        <taxon>Viridiplantae</taxon>
        <taxon>Streptophyta</taxon>
        <taxon>Embryophyta</taxon>
        <taxon>Marchantiophyta</taxon>
        <taxon>Marchantiopsida</taxon>
        <taxon>Marchantiidae</taxon>
        <taxon>Marchantiales</taxon>
        <taxon>Marchantiaceae</taxon>
        <taxon>Marchantia</taxon>
    </lineage>
</organism>
<gene>
    <name evidence="2" type="ORF">AXG93_242s1390</name>
</gene>
<dbReference type="Pfam" id="PF25597">
    <property type="entry name" value="SH3_retrovirus"/>
    <property type="match status" value="1"/>
</dbReference>
<proteinExistence type="predicted"/>
<dbReference type="InterPro" id="IPR057670">
    <property type="entry name" value="SH3_retrovirus"/>
</dbReference>
<protein>
    <recommendedName>
        <fullName evidence="1">Retroviral polymerase SH3-like domain-containing protein</fullName>
    </recommendedName>
</protein>
<dbReference type="Pfam" id="PF14223">
    <property type="entry name" value="Retrotran_gag_2"/>
    <property type="match status" value="1"/>
</dbReference>
<dbReference type="AlphaFoldDB" id="A0A176VPR6"/>
<name>A0A176VPR6_MARPO</name>
<comment type="caution">
    <text evidence="2">The sequence shown here is derived from an EMBL/GenBank/DDBJ whole genome shotgun (WGS) entry which is preliminary data.</text>
</comment>
<evidence type="ECO:0000313" key="2">
    <source>
        <dbReference type="EMBL" id="OAE21955.1"/>
    </source>
</evidence>
<feature type="domain" description="Retroviral polymerase SH3-like" evidence="1">
    <location>
        <begin position="128"/>
        <end position="182"/>
    </location>
</feature>
<keyword evidence="3" id="KW-1185">Reference proteome</keyword>
<dbReference type="EMBL" id="LVLJ01003307">
    <property type="protein sequence ID" value="OAE21955.1"/>
    <property type="molecule type" value="Genomic_DNA"/>
</dbReference>